<proteinExistence type="predicted"/>
<reference evidence="1" key="2">
    <citation type="journal article" date="2015" name="Fish Shellfish Immunol.">
        <title>Early steps in the European eel (Anguilla anguilla)-Vibrio vulnificus interaction in the gills: Role of the RtxA13 toxin.</title>
        <authorList>
            <person name="Callol A."/>
            <person name="Pajuelo D."/>
            <person name="Ebbesson L."/>
            <person name="Teles M."/>
            <person name="MacKenzie S."/>
            <person name="Amaro C."/>
        </authorList>
    </citation>
    <scope>NUCLEOTIDE SEQUENCE</scope>
</reference>
<sequence length="72" mass="8039">MLPEHPNPLPHNLLRVGFVRWTRLGLTPHAFHNLIHSVLSIHEQTQNSFGREILNVCASGYGMLLGGTLITD</sequence>
<protein>
    <submittedName>
        <fullName evidence="1">Uncharacterized protein</fullName>
    </submittedName>
</protein>
<accession>A0A0E9WVB6</accession>
<reference evidence="1" key="1">
    <citation type="submission" date="2014-11" db="EMBL/GenBank/DDBJ databases">
        <authorList>
            <person name="Amaro Gonzalez C."/>
        </authorList>
    </citation>
    <scope>NUCLEOTIDE SEQUENCE</scope>
</reference>
<name>A0A0E9WVB6_ANGAN</name>
<organism evidence="1">
    <name type="scientific">Anguilla anguilla</name>
    <name type="common">European freshwater eel</name>
    <name type="synonym">Muraena anguilla</name>
    <dbReference type="NCBI Taxonomy" id="7936"/>
    <lineage>
        <taxon>Eukaryota</taxon>
        <taxon>Metazoa</taxon>
        <taxon>Chordata</taxon>
        <taxon>Craniata</taxon>
        <taxon>Vertebrata</taxon>
        <taxon>Euteleostomi</taxon>
        <taxon>Actinopterygii</taxon>
        <taxon>Neopterygii</taxon>
        <taxon>Teleostei</taxon>
        <taxon>Anguilliformes</taxon>
        <taxon>Anguillidae</taxon>
        <taxon>Anguilla</taxon>
    </lineage>
</organism>
<dbReference type="AlphaFoldDB" id="A0A0E9WVB6"/>
<evidence type="ECO:0000313" key="1">
    <source>
        <dbReference type="EMBL" id="JAH93468.1"/>
    </source>
</evidence>
<dbReference type="EMBL" id="GBXM01015109">
    <property type="protein sequence ID" value="JAH93468.1"/>
    <property type="molecule type" value="Transcribed_RNA"/>
</dbReference>